<evidence type="ECO:0000259" key="4">
    <source>
        <dbReference type="Pfam" id="PF02782"/>
    </source>
</evidence>
<dbReference type="Pfam" id="PF02782">
    <property type="entry name" value="FGGY_C"/>
    <property type="match status" value="1"/>
</dbReference>
<dbReference type="PANTHER" id="PTHR43095:SF5">
    <property type="entry name" value="XYLULOSE KINASE"/>
    <property type="match status" value="1"/>
</dbReference>
<dbReference type="Gene3D" id="3.30.420.40">
    <property type="match status" value="1"/>
</dbReference>
<dbReference type="PANTHER" id="PTHR43095">
    <property type="entry name" value="SUGAR KINASE"/>
    <property type="match status" value="1"/>
</dbReference>
<dbReference type="InterPro" id="IPR043129">
    <property type="entry name" value="ATPase_NBD"/>
</dbReference>
<dbReference type="GO" id="GO:0016773">
    <property type="term" value="F:phosphotransferase activity, alcohol group as acceptor"/>
    <property type="evidence" value="ECO:0007669"/>
    <property type="project" value="InterPro"/>
</dbReference>
<dbReference type="GO" id="GO:0016301">
    <property type="term" value="F:kinase activity"/>
    <property type="evidence" value="ECO:0007669"/>
    <property type="project" value="UniProtKB-KW"/>
</dbReference>
<accession>A0A3G2RAE1</accession>
<dbReference type="GO" id="GO:0005975">
    <property type="term" value="P:carbohydrate metabolic process"/>
    <property type="evidence" value="ECO:0007669"/>
    <property type="project" value="InterPro"/>
</dbReference>
<evidence type="ECO:0000256" key="3">
    <source>
        <dbReference type="ARBA" id="ARBA00022777"/>
    </source>
</evidence>
<protein>
    <recommendedName>
        <fullName evidence="4">Carbohydrate kinase FGGY C-terminal domain-containing protein</fullName>
    </recommendedName>
</protein>
<dbReference type="KEGG" id="bacg:D2962_14850"/>
<feature type="domain" description="Carbohydrate kinase FGGY C-terminal" evidence="4">
    <location>
        <begin position="47"/>
        <end position="160"/>
    </location>
</feature>
<dbReference type="InterPro" id="IPR018485">
    <property type="entry name" value="FGGY_C"/>
</dbReference>
<name>A0A3G2RAE1_9FIRM</name>
<dbReference type="InterPro" id="IPR050406">
    <property type="entry name" value="FGGY_Carb_Kinase"/>
</dbReference>
<dbReference type="PROSITE" id="PS00445">
    <property type="entry name" value="FGGY_KINASES_2"/>
    <property type="match status" value="1"/>
</dbReference>
<dbReference type="EMBL" id="CP033169">
    <property type="protein sequence ID" value="AYO31707.1"/>
    <property type="molecule type" value="Genomic_DNA"/>
</dbReference>
<evidence type="ECO:0000256" key="1">
    <source>
        <dbReference type="ARBA" id="ARBA00009156"/>
    </source>
</evidence>
<keyword evidence="2" id="KW-0808">Transferase</keyword>
<proteinExistence type="inferred from homology"/>
<comment type="similarity">
    <text evidence="1">Belongs to the FGGY kinase family.</text>
</comment>
<dbReference type="RefSeq" id="WP_122015443.1">
    <property type="nucleotide sequence ID" value="NZ_CP033169.1"/>
</dbReference>
<reference evidence="5 6" key="1">
    <citation type="submission" date="2018-10" db="EMBL/GenBank/DDBJ databases">
        <authorList>
            <person name="Zhang X."/>
        </authorList>
    </citation>
    <scope>NUCLEOTIDE SEQUENCE [LARGE SCALE GENOMIC DNA]</scope>
    <source>
        <strain evidence="5 6">SK-G1</strain>
    </source>
</reference>
<gene>
    <name evidence="5" type="ORF">D2962_14850</name>
</gene>
<keyword evidence="6" id="KW-1185">Reference proteome</keyword>
<dbReference type="AlphaFoldDB" id="A0A3G2RAE1"/>
<sequence length="222" mass="24632">MDNGRRIFGCSKQSQWFRDTFCDLEIAIGRLTKENAYQIIDKEVDLSKCGSKGLLFIPHLASAGSPRNNENARGVLFGLSFNHTKADIARAVMEGICLEIKDMIKAEEKAGIKIEQLRIAGGGTKSKIWNQIQADVYGRPVQTVQTSENASLGVAMLAGIGVGIFKDIYEAAENMIHVTGEYQPNSENKKVYDELYEIYDSVYQGITEKGAYNKIVNLQNNI</sequence>
<dbReference type="Proteomes" id="UP000280960">
    <property type="component" value="Chromosome"/>
</dbReference>
<evidence type="ECO:0000313" key="6">
    <source>
        <dbReference type="Proteomes" id="UP000280960"/>
    </source>
</evidence>
<organism evidence="5 6">
    <name type="scientific">Biomaibacter acetigenes</name>
    <dbReference type="NCBI Taxonomy" id="2316383"/>
    <lineage>
        <taxon>Bacteria</taxon>
        <taxon>Bacillati</taxon>
        <taxon>Bacillota</taxon>
        <taxon>Clostridia</taxon>
        <taxon>Thermosediminibacterales</taxon>
        <taxon>Tepidanaerobacteraceae</taxon>
        <taxon>Biomaibacter</taxon>
    </lineage>
</organism>
<evidence type="ECO:0000256" key="2">
    <source>
        <dbReference type="ARBA" id="ARBA00022679"/>
    </source>
</evidence>
<evidence type="ECO:0000313" key="5">
    <source>
        <dbReference type="EMBL" id="AYO31707.1"/>
    </source>
</evidence>
<dbReference type="InterPro" id="IPR018483">
    <property type="entry name" value="Carb_kinase_FGGY_CS"/>
</dbReference>
<dbReference type="SUPFAM" id="SSF53067">
    <property type="entry name" value="Actin-like ATPase domain"/>
    <property type="match status" value="1"/>
</dbReference>
<keyword evidence="3" id="KW-0418">Kinase</keyword>